<dbReference type="PANTHER" id="PTHR33608:SF6">
    <property type="entry name" value="BLL2464 PROTEIN"/>
    <property type="match status" value="1"/>
</dbReference>
<dbReference type="PANTHER" id="PTHR33608">
    <property type="entry name" value="BLL2464 PROTEIN"/>
    <property type="match status" value="1"/>
</dbReference>
<dbReference type="STRING" id="1116472.MGMO_15c00250"/>
<evidence type="ECO:0000259" key="1">
    <source>
        <dbReference type="Pfam" id="PF01882"/>
    </source>
</evidence>
<dbReference type="eggNOG" id="COG1721">
    <property type="taxonomic scope" value="Bacteria"/>
</dbReference>
<gene>
    <name evidence="2" type="ORF">MGMO_15c00250</name>
</gene>
<evidence type="ECO:0000313" key="3">
    <source>
        <dbReference type="Proteomes" id="UP000017842"/>
    </source>
</evidence>
<dbReference type="OrthoDB" id="7779014at2"/>
<evidence type="ECO:0000313" key="2">
    <source>
        <dbReference type="EMBL" id="ESS73604.1"/>
    </source>
</evidence>
<proteinExistence type="predicted"/>
<dbReference type="Pfam" id="PF01882">
    <property type="entry name" value="DUF58"/>
    <property type="match status" value="1"/>
</dbReference>
<organism evidence="2 3">
    <name type="scientific">Methyloglobulus morosus KoM1</name>
    <dbReference type="NCBI Taxonomy" id="1116472"/>
    <lineage>
        <taxon>Bacteria</taxon>
        <taxon>Pseudomonadati</taxon>
        <taxon>Pseudomonadota</taxon>
        <taxon>Gammaproteobacteria</taxon>
        <taxon>Methylococcales</taxon>
        <taxon>Methylococcaceae</taxon>
        <taxon>Methyloglobulus</taxon>
    </lineage>
</organism>
<protein>
    <submittedName>
        <fullName evidence="2">Putative MxaS protein involved in methanol oxidation</fullName>
    </submittedName>
</protein>
<feature type="domain" description="DUF58" evidence="1">
    <location>
        <begin position="48"/>
        <end position="233"/>
    </location>
</feature>
<sequence length="284" mass="31919">MTARVEPFIYKIPPLGHRPSLGAHRGQMAGSGQLFTRHDSLLARPDPRRLDLRASALDPFGNYRVKVFQQHTQLPVVLIADLSASMRYQGKHSRQQALADFVLSAALSATQTGDSFTFIGCGKKLERQWLLAANRSVGSATELAQRLAKATFTSQAESLWQLSPVLPSKRSLLFLASDFYMPLGKISALMAQLTQHIVVPVVFWDESEYQALPDWGIVKLKDLESGKTKTLLLRPNYKCRIIEAYTQRKLELQKAFRSFGVEPLFIIDNFQAQRLTAYFHKLAG</sequence>
<comment type="caution">
    <text evidence="2">The sequence shown here is derived from an EMBL/GenBank/DDBJ whole genome shotgun (WGS) entry which is preliminary data.</text>
</comment>
<keyword evidence="3" id="KW-1185">Reference proteome</keyword>
<accession>V5C0K2</accession>
<dbReference type="AlphaFoldDB" id="V5C0K2"/>
<reference evidence="2 3" key="1">
    <citation type="journal article" date="2013" name="Genome Announc.">
        <title>Draft Genome Sequence of the Methanotrophic Gammaproteobacterium Methyloglobulus morosus DSM 22980 Strain KoM1.</title>
        <authorList>
            <person name="Poehlein A."/>
            <person name="Deutzmann J.S."/>
            <person name="Daniel R."/>
            <person name="Simeonova D.D."/>
        </authorList>
    </citation>
    <scope>NUCLEOTIDE SEQUENCE [LARGE SCALE GENOMIC DNA]</scope>
    <source>
        <strain evidence="2 3">KoM1</strain>
    </source>
</reference>
<dbReference type="Proteomes" id="UP000017842">
    <property type="component" value="Unassembled WGS sequence"/>
</dbReference>
<name>V5C0K2_9GAMM</name>
<dbReference type="EMBL" id="AYLO01000015">
    <property type="protein sequence ID" value="ESS73604.1"/>
    <property type="molecule type" value="Genomic_DNA"/>
</dbReference>
<dbReference type="RefSeq" id="WP_023493428.1">
    <property type="nucleotide sequence ID" value="NZ_AYLO01000015.1"/>
</dbReference>
<dbReference type="InterPro" id="IPR002881">
    <property type="entry name" value="DUF58"/>
</dbReference>